<evidence type="ECO:0000259" key="3">
    <source>
        <dbReference type="Pfam" id="PF25917"/>
    </source>
</evidence>
<evidence type="ECO:0000313" key="4">
    <source>
        <dbReference type="EMBL" id="STO63646.1"/>
    </source>
</evidence>
<proteinExistence type="inferred from homology"/>
<feature type="domain" description="Multidrug resistance protein MdtA-like barrel-sandwich hybrid" evidence="3">
    <location>
        <begin position="66"/>
        <end position="286"/>
    </location>
</feature>
<protein>
    <submittedName>
        <fullName evidence="4">Colicin V secretion protein CvaA</fullName>
    </submittedName>
</protein>
<evidence type="ECO:0000256" key="1">
    <source>
        <dbReference type="ARBA" id="ARBA00009477"/>
    </source>
</evidence>
<accession>A0A377HZD7</accession>
<evidence type="ECO:0000313" key="5">
    <source>
        <dbReference type="Proteomes" id="UP000254867"/>
    </source>
</evidence>
<dbReference type="PRINTS" id="PR01490">
    <property type="entry name" value="RTXTOXIND"/>
</dbReference>
<keyword evidence="2" id="KW-0472">Membrane</keyword>
<dbReference type="Pfam" id="PF25917">
    <property type="entry name" value="BSH_RND"/>
    <property type="match status" value="1"/>
</dbReference>
<organism evidence="4 5">
    <name type="scientific">Haemophilus parahaemolyticus</name>
    <dbReference type="NCBI Taxonomy" id="735"/>
    <lineage>
        <taxon>Bacteria</taxon>
        <taxon>Pseudomonadati</taxon>
        <taxon>Pseudomonadota</taxon>
        <taxon>Gammaproteobacteria</taxon>
        <taxon>Pasteurellales</taxon>
        <taxon>Pasteurellaceae</taxon>
        <taxon>Haemophilus</taxon>
    </lineage>
</organism>
<keyword evidence="2" id="KW-1133">Transmembrane helix</keyword>
<feature type="transmembrane region" description="Helical" evidence="2">
    <location>
        <begin position="21"/>
        <end position="44"/>
    </location>
</feature>
<dbReference type="RefSeq" id="WP_181874563.1">
    <property type="nucleotide sequence ID" value="NZ_UGHH01000002.1"/>
</dbReference>
<dbReference type="Proteomes" id="UP000254867">
    <property type="component" value="Unassembled WGS sequence"/>
</dbReference>
<gene>
    <name evidence="4" type="primary">cvaA</name>
    <name evidence="4" type="ORF">NCTC10794_00684</name>
</gene>
<dbReference type="EMBL" id="UGHH01000002">
    <property type="protein sequence ID" value="STO63646.1"/>
    <property type="molecule type" value="Genomic_DNA"/>
</dbReference>
<sequence>MFRQEAINAKKWKSTAILISSVPSWIVFTISFFLIISFILFVTFGSYTRRETIIGEIITQKHPVIITTNRSGYISENYIKPNQTIKKGDMLFKITLDRISKSGDMNLNAIQSIREQMKSVDLGINLLQLNEKETLDGLNQQIENHKKIYKERKDYLYELEKQVKKYADLIVIYEKLFKQGNSTHDEVNNQRSRYFSQKSLYDSVKTELFQQDLAILNLENEIETQKTNFRNQIIRYEMQKSDLEIRLLEYESVSELIVSAPIDGVIDSISATIGQVVKEGDPLAQVLPAESGIYQLVMWVPNSAISFVKLNDEVNIRYEAFPFEKFGQFKGKIKVISTLPASLQELSLYKNMPLELNQNIPLYKILIEIPDQKVVYNNKTLQFMNGMKAEATLFLENRKLYEWMLFPVYNLTKNME</sequence>
<dbReference type="PANTHER" id="PTHR30386">
    <property type="entry name" value="MEMBRANE FUSION SUBUNIT OF EMRAB-TOLC MULTIDRUG EFFLUX PUMP"/>
    <property type="match status" value="1"/>
</dbReference>
<dbReference type="InterPro" id="IPR050739">
    <property type="entry name" value="MFP"/>
</dbReference>
<reference evidence="4 5" key="1">
    <citation type="submission" date="2018-06" db="EMBL/GenBank/DDBJ databases">
        <authorList>
            <consortium name="Pathogen Informatics"/>
            <person name="Doyle S."/>
        </authorList>
    </citation>
    <scope>NUCLEOTIDE SEQUENCE [LARGE SCALE GENOMIC DNA]</scope>
    <source>
        <strain evidence="4 5">NCTC10794</strain>
    </source>
</reference>
<evidence type="ECO:0000256" key="2">
    <source>
        <dbReference type="SAM" id="Phobius"/>
    </source>
</evidence>
<keyword evidence="2" id="KW-0812">Transmembrane</keyword>
<comment type="similarity">
    <text evidence="1">Belongs to the membrane fusion protein (MFP) (TC 8.A.1) family.</text>
</comment>
<dbReference type="PANTHER" id="PTHR30386:SF28">
    <property type="entry name" value="EXPORTED PROTEIN"/>
    <property type="match status" value="1"/>
</dbReference>
<dbReference type="AlphaFoldDB" id="A0A377HZD7"/>
<dbReference type="InterPro" id="IPR058625">
    <property type="entry name" value="MdtA-like_BSH"/>
</dbReference>
<name>A0A377HZD7_HAEPH</name>
<dbReference type="Gene3D" id="2.40.50.100">
    <property type="match status" value="1"/>
</dbReference>